<dbReference type="AlphaFoldDB" id="A0AAI9T9H5"/>
<gene>
    <name evidence="1" type="ORF">VN97_g10211</name>
</gene>
<sequence length="70" mass="8227">MRGARGSWRYIYNMLYHDMIERSACWMVETKERFPLQTVDLLVDASTTSLYFDSSGVLYLDEDTICFTVD</sequence>
<evidence type="ECO:0000313" key="1">
    <source>
        <dbReference type="EMBL" id="KAJ9483202.1"/>
    </source>
</evidence>
<comment type="caution">
    <text evidence="1">The sequence shown here is derived from an EMBL/GenBank/DDBJ whole genome shotgun (WGS) entry which is preliminary data.</text>
</comment>
<proteinExistence type="predicted"/>
<keyword evidence="2" id="KW-1185">Reference proteome</keyword>
<protein>
    <submittedName>
        <fullName evidence="1">Uncharacterized protein</fullName>
    </submittedName>
</protein>
<dbReference type="Proteomes" id="UP001227192">
    <property type="component" value="Unassembled WGS sequence"/>
</dbReference>
<reference evidence="1" key="2">
    <citation type="journal article" date="2016" name="Fungal Biol.">
        <title>Ochratoxin A production by Penicillium thymicola.</title>
        <authorList>
            <person name="Nguyen H.D.T."/>
            <person name="McMullin D.R."/>
            <person name="Ponomareva E."/>
            <person name="Riley R."/>
            <person name="Pomraning K.R."/>
            <person name="Baker S.E."/>
            <person name="Seifert K.A."/>
        </authorList>
    </citation>
    <scope>NUCLEOTIDE SEQUENCE</scope>
    <source>
        <strain evidence="1">DAOM 180753</strain>
    </source>
</reference>
<reference evidence="1" key="1">
    <citation type="submission" date="2015-06" db="EMBL/GenBank/DDBJ databases">
        <authorList>
            <person name="Nguyen H."/>
        </authorList>
    </citation>
    <scope>NUCLEOTIDE SEQUENCE</scope>
    <source>
        <strain evidence="1">DAOM 180753</strain>
    </source>
</reference>
<accession>A0AAI9T9H5</accession>
<dbReference type="EMBL" id="LACB01000456">
    <property type="protein sequence ID" value="KAJ9483202.1"/>
    <property type="molecule type" value="Genomic_DNA"/>
</dbReference>
<organism evidence="1 2">
    <name type="scientific">Penicillium thymicola</name>
    <dbReference type="NCBI Taxonomy" id="293382"/>
    <lineage>
        <taxon>Eukaryota</taxon>
        <taxon>Fungi</taxon>
        <taxon>Dikarya</taxon>
        <taxon>Ascomycota</taxon>
        <taxon>Pezizomycotina</taxon>
        <taxon>Eurotiomycetes</taxon>
        <taxon>Eurotiomycetidae</taxon>
        <taxon>Eurotiales</taxon>
        <taxon>Aspergillaceae</taxon>
        <taxon>Penicillium</taxon>
    </lineage>
</organism>
<name>A0AAI9T9H5_PENTH</name>
<evidence type="ECO:0000313" key="2">
    <source>
        <dbReference type="Proteomes" id="UP001227192"/>
    </source>
</evidence>